<evidence type="ECO:0000313" key="3">
    <source>
        <dbReference type="Proteomes" id="UP000182060"/>
    </source>
</evidence>
<reference evidence="2" key="1">
    <citation type="journal article" date="2017" name="Appl. Environ. Microbiol.">
        <title>Microdiversification of a pelagic Polynucleobacter species is mainly driven by acquisition of genomic islands from a partially interspecific gene pool.</title>
        <authorList>
            <person name="Hoetzinger M."/>
            <person name="Hahn M.W."/>
            <person name="Jezberova J."/>
            <person name="Schmidt J."/>
            <person name="Koll U."/>
        </authorList>
    </citation>
    <scope>NUCLEOTIDE SEQUENCE</scope>
    <source>
        <strain evidence="2">MWH-RechtKol4</strain>
    </source>
</reference>
<dbReference type="RefSeq" id="WP_071538891.1">
    <property type="nucleotide sequence ID" value="NZ_CP015016.1"/>
</dbReference>
<feature type="transmembrane region" description="Helical" evidence="1">
    <location>
        <begin position="163"/>
        <end position="183"/>
    </location>
</feature>
<keyword evidence="1" id="KW-0472">Membrane</keyword>
<feature type="transmembrane region" description="Helical" evidence="1">
    <location>
        <begin position="6"/>
        <end position="31"/>
    </location>
</feature>
<keyword evidence="1" id="KW-1133">Transmembrane helix</keyword>
<gene>
    <name evidence="2" type="ORF">AOC25_03315</name>
</gene>
<sequence length="185" mass="20769">MHSFQWIQAALGIIVGLGMTRVIISVVQICVARRQVKLDWVPFIWALNIFFLLLQFSWNFVELDSLISRWNFGLFLLLMGFVITLFIAAALILPLSEAQAGSDLSSWFRSDGRWALPFLAFYAFLAYPFNWYLAALTPGSNPASAILIVMSMTAFYTTSRKVLTTVTVLNLLLTLAIVAEMVMSS</sequence>
<evidence type="ECO:0000313" key="2">
    <source>
        <dbReference type="EMBL" id="APC00723.1"/>
    </source>
</evidence>
<keyword evidence="1" id="KW-0812">Transmembrane</keyword>
<evidence type="ECO:0000256" key="1">
    <source>
        <dbReference type="SAM" id="Phobius"/>
    </source>
</evidence>
<accession>A0AAC9IUC3</accession>
<proteinExistence type="predicted"/>
<organism evidence="2 3">
    <name type="scientific">Polynucleobacter asymbioticus</name>
    <dbReference type="NCBI Taxonomy" id="576611"/>
    <lineage>
        <taxon>Bacteria</taxon>
        <taxon>Pseudomonadati</taxon>
        <taxon>Pseudomonadota</taxon>
        <taxon>Betaproteobacteria</taxon>
        <taxon>Burkholderiales</taxon>
        <taxon>Burkholderiaceae</taxon>
        <taxon>Polynucleobacter</taxon>
    </lineage>
</organism>
<dbReference type="EMBL" id="CP015017">
    <property type="protein sequence ID" value="APC00723.1"/>
    <property type="molecule type" value="Genomic_DNA"/>
</dbReference>
<dbReference type="AlphaFoldDB" id="A0AAC9IUC3"/>
<protein>
    <submittedName>
        <fullName evidence="2">Uncharacterized protein</fullName>
    </submittedName>
</protein>
<feature type="transmembrane region" description="Helical" evidence="1">
    <location>
        <begin position="70"/>
        <end position="93"/>
    </location>
</feature>
<name>A0AAC9IUC3_9BURK</name>
<dbReference type="Proteomes" id="UP000182060">
    <property type="component" value="Chromosome"/>
</dbReference>
<feature type="transmembrane region" description="Helical" evidence="1">
    <location>
        <begin position="114"/>
        <end position="133"/>
    </location>
</feature>
<feature type="transmembrane region" description="Helical" evidence="1">
    <location>
        <begin position="38"/>
        <end position="58"/>
    </location>
</feature>